<name>A0A7S2H9W4_9STRA</name>
<proteinExistence type="predicted"/>
<evidence type="ECO:0000256" key="1">
    <source>
        <dbReference type="SAM" id="MobiDB-lite"/>
    </source>
</evidence>
<dbReference type="AlphaFoldDB" id="A0A7S2H9W4"/>
<reference evidence="2" key="1">
    <citation type="submission" date="2021-01" db="EMBL/GenBank/DDBJ databases">
        <authorList>
            <person name="Corre E."/>
            <person name="Pelletier E."/>
            <person name="Niang G."/>
            <person name="Scheremetjew M."/>
            <person name="Finn R."/>
            <person name="Kale V."/>
            <person name="Holt S."/>
            <person name="Cochrane G."/>
            <person name="Meng A."/>
            <person name="Brown T."/>
            <person name="Cohen L."/>
        </authorList>
    </citation>
    <scope>NUCLEOTIDE SEQUENCE</scope>
    <source>
        <strain evidence="2">CCMP826</strain>
    </source>
</reference>
<evidence type="ECO:0000313" key="2">
    <source>
        <dbReference type="EMBL" id="CAD9484499.1"/>
    </source>
</evidence>
<gene>
    <name evidence="2" type="ORF">HTAM1171_LOCUS4352</name>
</gene>
<protein>
    <submittedName>
        <fullName evidence="2">Uncharacterized protein</fullName>
    </submittedName>
</protein>
<feature type="compositionally biased region" description="Acidic residues" evidence="1">
    <location>
        <begin position="201"/>
        <end position="210"/>
    </location>
</feature>
<accession>A0A7S2H9W4</accession>
<sequence>MSAEELITKFVHQTLSHNITYDKANVWQRNKVKYPRISLDEIRVELPFQQEQEKEEKGEEMKWKESVLSSIQDQTTQQEEEGMVHPVPLKYILVCTVDESTKLEIPLYSEIPSSFSTSSKKMQYEMKNSELIAKSSCYIYDTMTSTSFLMICLALRYKCPIVMTSKVLDSFVNIQNLLNVENKNICLVYKQQLQQQKEETSTDDDDEGMDGNEINNTKKTKKAQKLQLEQQKKEEAHLSQILPSWKAANAIRKTSERVDRTVQRGFEENKLRGALRIALEKGDQVAVEKIRGEIERLRSLEDEEEEEEE</sequence>
<feature type="region of interest" description="Disordered" evidence="1">
    <location>
        <begin position="197"/>
        <end position="229"/>
    </location>
</feature>
<organism evidence="2">
    <name type="scientific">Helicotheca tamesis</name>
    <dbReference type="NCBI Taxonomy" id="374047"/>
    <lineage>
        <taxon>Eukaryota</taxon>
        <taxon>Sar</taxon>
        <taxon>Stramenopiles</taxon>
        <taxon>Ochrophyta</taxon>
        <taxon>Bacillariophyta</taxon>
        <taxon>Mediophyceae</taxon>
        <taxon>Lithodesmiophycidae</taxon>
        <taxon>Lithodesmiales</taxon>
        <taxon>Lithodesmiaceae</taxon>
        <taxon>Helicotheca</taxon>
    </lineage>
</organism>
<dbReference type="EMBL" id="HBGV01007136">
    <property type="protein sequence ID" value="CAD9484499.1"/>
    <property type="molecule type" value="Transcribed_RNA"/>
</dbReference>